<keyword evidence="1" id="KW-0456">Lyase</keyword>
<evidence type="ECO:0000313" key="3">
    <source>
        <dbReference type="EMBL" id="ALU29693.1"/>
    </source>
</evidence>
<dbReference type="GeneID" id="14552757"/>
<evidence type="ECO:0000313" key="4">
    <source>
        <dbReference type="EMBL" id="ALU32428.1"/>
    </source>
</evidence>
<evidence type="ECO:0000259" key="2">
    <source>
        <dbReference type="Pfam" id="PF04909"/>
    </source>
</evidence>
<dbReference type="Proteomes" id="UP000060043">
    <property type="component" value="Chromosome"/>
</dbReference>
<gene>
    <name evidence="3" type="ORF">ATY89_06885</name>
    <name evidence="4" type="ORF">ATZ20_09905</name>
</gene>
<evidence type="ECO:0000256" key="1">
    <source>
        <dbReference type="ARBA" id="ARBA00023239"/>
    </source>
</evidence>
<evidence type="ECO:0000313" key="5">
    <source>
        <dbReference type="Proteomes" id="UP000060043"/>
    </source>
</evidence>
<dbReference type="STRING" id="1435377.SUSAZ_10525"/>
<dbReference type="GO" id="GO:0016787">
    <property type="term" value="F:hydrolase activity"/>
    <property type="evidence" value="ECO:0007669"/>
    <property type="project" value="UniProtKB-KW"/>
</dbReference>
<evidence type="ECO:0000313" key="6">
    <source>
        <dbReference type="Proteomes" id="UP000065473"/>
    </source>
</evidence>
<dbReference type="Gene3D" id="3.20.20.140">
    <property type="entry name" value="Metal-dependent hydrolases"/>
    <property type="match status" value="1"/>
</dbReference>
<accession>A0A0U2NAN5</accession>
<dbReference type="CDD" id="cd01292">
    <property type="entry name" value="metallo-dependent_hydrolases"/>
    <property type="match status" value="1"/>
</dbReference>
<protein>
    <submittedName>
        <fullName evidence="3">Amidohydrolase</fullName>
    </submittedName>
</protein>
<dbReference type="SUPFAM" id="SSF51556">
    <property type="entry name" value="Metallo-dependent hydrolases"/>
    <property type="match status" value="1"/>
</dbReference>
<sequence>MGYIDAHTHAWFREFLPQNFSSKNAGYEFKPPSLQQVLKEMDSANIDYIVIIAYPARELWNIDESIAIQAIDFLKPYGERFSVVGGIEPNKLTVEETKYWLGKQYEKGVAGFKLHPVHSWVKPNAYREEEGGLKQLEIMYQFAEDHNLPVIIHTGTSMFLRARNKYGDPIYIDDVSVDFPRLKIVMAHMGRPNWVPTAFQLCRIRRNIYAEISSIPPKKILDYLPRIEEISNKTIYGSDYGGPGTKGLAENLKEFLSLNIEGKEDIADKNPRSLYKTLK</sequence>
<dbReference type="OrthoDB" id="34429at2157"/>
<dbReference type="PANTHER" id="PTHR21240:SF19">
    <property type="entry name" value="CATALYTIC_ HYDROLASE"/>
    <property type="match status" value="1"/>
</dbReference>
<dbReference type="Pfam" id="PF04909">
    <property type="entry name" value="Amidohydro_2"/>
    <property type="match status" value="1"/>
</dbReference>
<dbReference type="InterPro" id="IPR006680">
    <property type="entry name" value="Amidohydro-rel"/>
</dbReference>
<proteinExistence type="predicted"/>
<reference evidence="5 6" key="1">
    <citation type="submission" date="2015-12" db="EMBL/GenBank/DDBJ databases">
        <title>A stable core within a dynamic pangenome in Sulfolobus acidocaldarius.</title>
        <authorList>
            <person name="Anderson R."/>
            <person name="Kouris A."/>
            <person name="Seward C."/>
            <person name="Campbell K."/>
            <person name="Whitaker R."/>
        </authorList>
    </citation>
    <scope>NUCLEOTIDE SEQUENCE [LARGE SCALE GENOMIC DNA]</scope>
    <source>
        <strain evidence="3 6">GG12-C01-09</strain>
        <strain evidence="4 5">NG05B_CO5_07</strain>
    </source>
</reference>
<keyword evidence="3" id="KW-0378">Hydrolase</keyword>
<dbReference type="EMBL" id="CP013695">
    <property type="protein sequence ID" value="ALU32428.1"/>
    <property type="molecule type" value="Genomic_DNA"/>
</dbReference>
<organism evidence="3 6">
    <name type="scientific">Sulfolobus acidocaldarius</name>
    <dbReference type="NCBI Taxonomy" id="2285"/>
    <lineage>
        <taxon>Archaea</taxon>
        <taxon>Thermoproteota</taxon>
        <taxon>Thermoprotei</taxon>
        <taxon>Sulfolobales</taxon>
        <taxon>Sulfolobaceae</taxon>
        <taxon>Sulfolobus</taxon>
    </lineage>
</organism>
<dbReference type="PANTHER" id="PTHR21240">
    <property type="entry name" value="2-AMINO-3-CARBOXYLMUCONATE-6-SEMIALDEHYDE DECARBOXYLASE"/>
    <property type="match status" value="1"/>
</dbReference>
<dbReference type="EMBL" id="CP013694">
    <property type="protein sequence ID" value="ALU29693.1"/>
    <property type="molecule type" value="Genomic_DNA"/>
</dbReference>
<dbReference type="RefSeq" id="WP_011279032.1">
    <property type="nucleotide sequence ID" value="NZ_BHWZ01000006.1"/>
</dbReference>
<dbReference type="GO" id="GO:0016831">
    <property type="term" value="F:carboxy-lyase activity"/>
    <property type="evidence" value="ECO:0007669"/>
    <property type="project" value="InterPro"/>
</dbReference>
<feature type="domain" description="Amidohydrolase-related" evidence="2">
    <location>
        <begin position="4"/>
        <end position="276"/>
    </location>
</feature>
<dbReference type="AlphaFoldDB" id="A0A0U2NAN5"/>
<dbReference type="PaxDb" id="1435377-SUSAZ_10525"/>
<name>A0A0U2NAN5_9CREN</name>
<dbReference type="Proteomes" id="UP000065473">
    <property type="component" value="Chromosome"/>
</dbReference>
<dbReference type="OMA" id="FCEYSPK"/>
<dbReference type="InterPro" id="IPR032465">
    <property type="entry name" value="ACMSD"/>
</dbReference>
<dbReference type="FunFam" id="3.20.20.140:FF:000089">
    <property type="entry name" value="Amidohydrolase 2"/>
    <property type="match status" value="1"/>
</dbReference>
<dbReference type="InterPro" id="IPR032466">
    <property type="entry name" value="Metal_Hydrolase"/>
</dbReference>